<dbReference type="AlphaFoldDB" id="A0A562RN70"/>
<feature type="region of interest" description="Disordered" evidence="1">
    <location>
        <begin position="38"/>
        <end position="60"/>
    </location>
</feature>
<reference evidence="2 3" key="1">
    <citation type="journal article" date="2015" name="Stand. Genomic Sci.">
        <title>Genomic Encyclopedia of Bacterial and Archaeal Type Strains, Phase III: the genomes of soil and plant-associated and newly described type strains.</title>
        <authorList>
            <person name="Whitman W.B."/>
            <person name="Woyke T."/>
            <person name="Klenk H.P."/>
            <person name="Zhou Y."/>
            <person name="Lilburn T.G."/>
            <person name="Beck B.J."/>
            <person name="De Vos P."/>
            <person name="Vandamme P."/>
            <person name="Eisen J.A."/>
            <person name="Garrity G."/>
            <person name="Hugenholtz P."/>
            <person name="Kyrpides N.C."/>
        </authorList>
    </citation>
    <scope>NUCLEOTIDE SEQUENCE [LARGE SCALE GENOMIC DNA]</scope>
    <source>
        <strain evidence="2 3">CGMCC 1.10948</strain>
    </source>
</reference>
<feature type="compositionally biased region" description="Basic and acidic residues" evidence="1">
    <location>
        <begin position="40"/>
        <end position="51"/>
    </location>
</feature>
<sequence length="60" mass="6737">MSLQHPIRKPCPHCGRAMKLVRDEGARGGERYVCSDCDDDPLHDPTARKWVDGPLRPPAK</sequence>
<proteinExistence type="predicted"/>
<name>A0A562RN70_9BRAD</name>
<dbReference type="EMBL" id="VLLA01000008">
    <property type="protein sequence ID" value="TWI70495.1"/>
    <property type="molecule type" value="Genomic_DNA"/>
</dbReference>
<dbReference type="Proteomes" id="UP000316291">
    <property type="component" value="Unassembled WGS sequence"/>
</dbReference>
<protein>
    <submittedName>
        <fullName evidence="2">Uncharacterized protein</fullName>
    </submittedName>
</protein>
<evidence type="ECO:0000313" key="3">
    <source>
        <dbReference type="Proteomes" id="UP000316291"/>
    </source>
</evidence>
<comment type="caution">
    <text evidence="2">The sequence shown here is derived from an EMBL/GenBank/DDBJ whole genome shotgun (WGS) entry which is preliminary data.</text>
</comment>
<keyword evidence="3" id="KW-1185">Reference proteome</keyword>
<accession>A0A562RN70</accession>
<evidence type="ECO:0000313" key="2">
    <source>
        <dbReference type="EMBL" id="TWI70495.1"/>
    </source>
</evidence>
<gene>
    <name evidence="2" type="ORF">IQ16_03668</name>
</gene>
<evidence type="ECO:0000256" key="1">
    <source>
        <dbReference type="SAM" id="MobiDB-lite"/>
    </source>
</evidence>
<organism evidence="2 3">
    <name type="scientific">Bradyrhizobium huanghuaihaiense</name>
    <dbReference type="NCBI Taxonomy" id="990078"/>
    <lineage>
        <taxon>Bacteria</taxon>
        <taxon>Pseudomonadati</taxon>
        <taxon>Pseudomonadota</taxon>
        <taxon>Alphaproteobacteria</taxon>
        <taxon>Hyphomicrobiales</taxon>
        <taxon>Nitrobacteraceae</taxon>
        <taxon>Bradyrhizobium</taxon>
    </lineage>
</organism>